<dbReference type="SMART" id="SM00987">
    <property type="entry name" value="UreE_C"/>
    <property type="match status" value="1"/>
</dbReference>
<gene>
    <name evidence="9 13" type="primary">ung</name>
    <name evidence="13" type="ORF">GCM10011613_18740</name>
</gene>
<dbReference type="HAMAP" id="MF_00148">
    <property type="entry name" value="UDG"/>
    <property type="match status" value="1"/>
</dbReference>
<dbReference type="SMART" id="SM00986">
    <property type="entry name" value="UDG"/>
    <property type="match status" value="1"/>
</dbReference>
<comment type="subcellular location">
    <subcellularLocation>
        <location evidence="9">Cytoplasm</location>
    </subcellularLocation>
</comment>
<evidence type="ECO:0000313" key="14">
    <source>
        <dbReference type="Proteomes" id="UP000619761"/>
    </source>
</evidence>
<evidence type="ECO:0000256" key="4">
    <source>
        <dbReference type="ARBA" id="ARBA00012030"/>
    </source>
</evidence>
<evidence type="ECO:0000256" key="11">
    <source>
        <dbReference type="RuleBase" id="RU003780"/>
    </source>
</evidence>
<dbReference type="Gene3D" id="3.40.470.10">
    <property type="entry name" value="Uracil-DNA glycosylase-like domain"/>
    <property type="match status" value="1"/>
</dbReference>
<dbReference type="PANTHER" id="PTHR11264">
    <property type="entry name" value="URACIL-DNA GLYCOSYLASE"/>
    <property type="match status" value="1"/>
</dbReference>
<comment type="similarity">
    <text evidence="3 9 11">Belongs to the uracil-DNA glycosylase (UDG) superfamily. UNG family.</text>
</comment>
<dbReference type="InterPro" id="IPR005122">
    <property type="entry name" value="Uracil-DNA_glycosylase-like"/>
</dbReference>
<dbReference type="NCBIfam" id="TIGR00628">
    <property type="entry name" value="ung"/>
    <property type="match status" value="1"/>
</dbReference>
<dbReference type="CDD" id="cd10027">
    <property type="entry name" value="UDG-F1-like"/>
    <property type="match status" value="1"/>
</dbReference>
<keyword evidence="6 9" id="KW-0227">DNA damage</keyword>
<keyword evidence="9" id="KW-0963">Cytoplasm</keyword>
<name>A0ABQ3B1N1_9GAMM</name>
<evidence type="ECO:0000256" key="1">
    <source>
        <dbReference type="ARBA" id="ARBA00001400"/>
    </source>
</evidence>
<comment type="caution">
    <text evidence="13">The sequence shown here is derived from an EMBL/GenBank/DDBJ whole genome shotgun (WGS) entry which is preliminary data.</text>
</comment>
<dbReference type="NCBIfam" id="NF003592">
    <property type="entry name" value="PRK05254.1-5"/>
    <property type="match status" value="1"/>
</dbReference>
<dbReference type="SUPFAM" id="SSF52141">
    <property type="entry name" value="Uracil-DNA glycosylase-like"/>
    <property type="match status" value="1"/>
</dbReference>
<dbReference type="InterPro" id="IPR002043">
    <property type="entry name" value="UDG_fam1"/>
</dbReference>
<comment type="catalytic activity">
    <reaction evidence="1 9 11">
        <text>Hydrolyzes single-stranded DNA or mismatched double-stranded DNA and polynucleotides, releasing free uracil.</text>
        <dbReference type="EC" id="3.2.2.27"/>
    </reaction>
</comment>
<dbReference type="RefSeq" id="WP_189417786.1">
    <property type="nucleotide sequence ID" value="NZ_BMYZ01000001.1"/>
</dbReference>
<dbReference type="InterPro" id="IPR018085">
    <property type="entry name" value="Ura-DNA_Glyclase_AS"/>
</dbReference>
<dbReference type="NCBIfam" id="NF003589">
    <property type="entry name" value="PRK05254.1-2"/>
    <property type="match status" value="1"/>
</dbReference>
<feature type="active site" description="Proton acceptor" evidence="9 10">
    <location>
        <position position="71"/>
    </location>
</feature>
<evidence type="ECO:0000313" key="13">
    <source>
        <dbReference type="EMBL" id="GGY73747.1"/>
    </source>
</evidence>
<dbReference type="PROSITE" id="PS00130">
    <property type="entry name" value="U_DNA_GLYCOSYLASE"/>
    <property type="match status" value="1"/>
</dbReference>
<evidence type="ECO:0000256" key="3">
    <source>
        <dbReference type="ARBA" id="ARBA00008184"/>
    </source>
</evidence>
<evidence type="ECO:0000259" key="12">
    <source>
        <dbReference type="SMART" id="SM00986"/>
    </source>
</evidence>
<dbReference type="Pfam" id="PF03167">
    <property type="entry name" value="UDG"/>
    <property type="match status" value="1"/>
</dbReference>
<evidence type="ECO:0000256" key="5">
    <source>
        <dbReference type="ARBA" id="ARBA00018429"/>
    </source>
</evidence>
<evidence type="ECO:0000256" key="6">
    <source>
        <dbReference type="ARBA" id="ARBA00022763"/>
    </source>
</evidence>
<evidence type="ECO:0000256" key="2">
    <source>
        <dbReference type="ARBA" id="ARBA00002631"/>
    </source>
</evidence>
<dbReference type="NCBIfam" id="NF003588">
    <property type="entry name" value="PRK05254.1-1"/>
    <property type="match status" value="1"/>
</dbReference>
<sequence>MSSTKKPIDLHPSWLAHLAPEFELPYMKHLKQFLLEQKQAGKVIYPESKNIFNAFNSTPLDNVKVVILGQDPYHGPHQAHGLCFSVLPGVATPPSLQNMYKEIQRDLHYPIPKHGFLQSWADQGVFLLNATLTVEQGRAGAHQGQGWEQFTDRAIQIVNEQREGVVFLLWGSYAQKKGQFIDGRKHLILRAPHPSPLSAHRGFIGCGHFSKVNQYLEQHGQTPIDWRLPEKA</sequence>
<dbReference type="NCBIfam" id="NF003591">
    <property type="entry name" value="PRK05254.1-4"/>
    <property type="match status" value="1"/>
</dbReference>
<dbReference type="EMBL" id="BMYZ01000001">
    <property type="protein sequence ID" value="GGY73747.1"/>
    <property type="molecule type" value="Genomic_DNA"/>
</dbReference>
<accession>A0ABQ3B1N1</accession>
<evidence type="ECO:0000256" key="10">
    <source>
        <dbReference type="PROSITE-ProRule" id="PRU10072"/>
    </source>
</evidence>
<organism evidence="13 14">
    <name type="scientific">Cellvibrio zantedeschiae</name>
    <dbReference type="NCBI Taxonomy" id="1237077"/>
    <lineage>
        <taxon>Bacteria</taxon>
        <taxon>Pseudomonadati</taxon>
        <taxon>Pseudomonadota</taxon>
        <taxon>Gammaproteobacteria</taxon>
        <taxon>Cellvibrionales</taxon>
        <taxon>Cellvibrionaceae</taxon>
        <taxon>Cellvibrio</taxon>
    </lineage>
</organism>
<evidence type="ECO:0000256" key="7">
    <source>
        <dbReference type="ARBA" id="ARBA00022801"/>
    </source>
</evidence>
<keyword evidence="8 9" id="KW-0234">DNA repair</keyword>
<comment type="function">
    <text evidence="2 9 11">Excises uracil residues from the DNA which can arise as a result of misincorporation of dUMP residues by DNA polymerase or due to deamination of cytosine.</text>
</comment>
<dbReference type="InterPro" id="IPR036895">
    <property type="entry name" value="Uracil-DNA_glycosylase-like_sf"/>
</dbReference>
<dbReference type="PANTHER" id="PTHR11264:SF0">
    <property type="entry name" value="URACIL-DNA GLYCOSYLASE"/>
    <property type="match status" value="1"/>
</dbReference>
<dbReference type="Proteomes" id="UP000619761">
    <property type="component" value="Unassembled WGS sequence"/>
</dbReference>
<dbReference type="EC" id="3.2.2.27" evidence="4 9"/>
<protein>
    <recommendedName>
        <fullName evidence="5 9">Uracil-DNA glycosylase</fullName>
        <shortName evidence="9">UDG</shortName>
        <ecNumber evidence="4 9">3.2.2.27</ecNumber>
    </recommendedName>
</protein>
<keyword evidence="7 9" id="KW-0378">Hydrolase</keyword>
<keyword evidence="14" id="KW-1185">Reference proteome</keyword>
<reference evidence="14" key="1">
    <citation type="journal article" date="2019" name="Int. J. Syst. Evol. Microbiol.">
        <title>The Global Catalogue of Microorganisms (GCM) 10K type strain sequencing project: providing services to taxonomists for standard genome sequencing and annotation.</title>
        <authorList>
            <consortium name="The Broad Institute Genomics Platform"/>
            <consortium name="The Broad Institute Genome Sequencing Center for Infectious Disease"/>
            <person name="Wu L."/>
            <person name="Ma J."/>
        </authorList>
    </citation>
    <scope>NUCLEOTIDE SEQUENCE [LARGE SCALE GENOMIC DNA]</scope>
    <source>
        <strain evidence="14">KCTC 32239</strain>
    </source>
</reference>
<feature type="domain" description="Uracil-DNA glycosylase-like" evidence="12">
    <location>
        <begin position="56"/>
        <end position="216"/>
    </location>
</feature>
<evidence type="ECO:0000256" key="8">
    <source>
        <dbReference type="ARBA" id="ARBA00023204"/>
    </source>
</evidence>
<evidence type="ECO:0000256" key="9">
    <source>
        <dbReference type="HAMAP-Rule" id="MF_00148"/>
    </source>
</evidence>
<proteinExistence type="inferred from homology"/>